<reference evidence="1" key="1">
    <citation type="journal article" date="2021" name="bioRxiv">
        <title>Identification of Pectobacterium species isolated from the soft rot of tetecho (Neobuxbaumia tetetzo), a columnar cactus, and associated metagenomics.</title>
        <authorList>
            <person name="Vargas-Peralta D."/>
            <person name="Narvaez-Barragan D.A."/>
            <person name="de Sandozequi A."/>
            <person name="Romero-Gutierrez M.F."/>
            <person name="Segovia L."/>
            <person name="Martinez-Anaya C."/>
            <person name="Alcaraz L.D."/>
            <person name="de la Torre Almaraz R."/>
        </authorList>
    </citation>
    <scope>NUCLEOTIDE SEQUENCE</scope>
    <source>
        <strain evidence="1">A3</strain>
    </source>
</reference>
<proteinExistence type="predicted"/>
<dbReference type="EMBL" id="JAESHX010000109">
    <property type="protein sequence ID" value="MBW5894473.1"/>
    <property type="molecule type" value="Genomic_DNA"/>
</dbReference>
<protein>
    <submittedName>
        <fullName evidence="1">Uncharacterized protein</fullName>
    </submittedName>
</protein>
<dbReference type="AlphaFoldDB" id="A0AAW4P512"/>
<accession>A0AAW4P512</accession>
<dbReference type="Proteomes" id="UP000696310">
    <property type="component" value="Unassembled WGS sequence"/>
</dbReference>
<dbReference type="RefSeq" id="WP_219681391.1">
    <property type="nucleotide sequence ID" value="NZ_JAESHX010000109.1"/>
</dbReference>
<evidence type="ECO:0000313" key="1">
    <source>
        <dbReference type="EMBL" id="MBW5894473.1"/>
    </source>
</evidence>
<comment type="caution">
    <text evidence="1">The sequence shown here is derived from an EMBL/GenBank/DDBJ whole genome shotgun (WGS) entry which is preliminary data.</text>
</comment>
<reference evidence="1" key="2">
    <citation type="submission" date="2021-01" db="EMBL/GenBank/DDBJ databases">
        <authorList>
            <person name="Vargas Peralta D."/>
        </authorList>
    </citation>
    <scope>NUCLEOTIDE SEQUENCE</scope>
    <source>
        <strain evidence="1">A3</strain>
    </source>
</reference>
<gene>
    <name evidence="1" type="ORF">IM880_19850</name>
</gene>
<evidence type="ECO:0000313" key="2">
    <source>
        <dbReference type="Proteomes" id="UP000696310"/>
    </source>
</evidence>
<sequence length="292" mass="33239">MSHVFLEFANIDPGVKTLEDLHYVLRKDDDTAFSISSEVAQWFKQTLQAFKGQKLTLLKNCRIAFADGAEFVEIDNKGNVQPVTSVAPAWYPDRGEFLREKWLINKEMHDQNIIEFLRNFLEMYPNVKDRRVHGNLLFDLQLDKIDTEKSADHTKPPAGKIGNKNRLSTQPKVNDLKSFDMFSQFYSNLAKAVIANQFPTMQVLTGQDNLTKASTPLKGAVRTWFKAITGELPPNNKKVEAGHAEVFCAPIQTSLQQITDYGLEKYYAELSQAIQQAGDLTLDKFEYPFPKQ</sequence>
<name>A0AAW4P512_9GAMM</name>
<organism evidence="1 2">
    <name type="scientific">Pectobacterium polaris</name>
    <dbReference type="NCBI Taxonomy" id="2042057"/>
    <lineage>
        <taxon>Bacteria</taxon>
        <taxon>Pseudomonadati</taxon>
        <taxon>Pseudomonadota</taxon>
        <taxon>Gammaproteobacteria</taxon>
        <taxon>Enterobacterales</taxon>
        <taxon>Pectobacteriaceae</taxon>
        <taxon>Pectobacterium</taxon>
    </lineage>
</organism>